<sequence>MKSVPIECTVEELTNKIKPNLLNDSPVTASCSIFRVPDQIRRKKVQAYEPDVISIGPFHRGQGGRRFRLMENVKRWYLQRLLLHASMTLPDLIEGVVDLDKRVRDCYAEPLDLNKKEFVEMMEMPPSSLTNLVLNFFIEYLGDNHILNRSEELHPKFLHILDLIRTVIVAPFENQSKGTQMPRIPNATTLSEAGIKFEKSSKPSSCILDIKFDKGVITMPRLVIDERTGPLFRNLIAFEQCYYSCPHMITSYAVLMDNLINSSKDIDLLSDKKILENWLSSEDAAQFFNDLYNDTTVMGSYYGNLCQKVSDHYNRRWNKWMEKLRRDHFNSPWAIISLVAALILLVLTVLQTVYTIHQYYYPPK</sequence>
<keyword evidence="3" id="KW-1185">Reference proteome</keyword>
<dbReference type="InterPro" id="IPR004158">
    <property type="entry name" value="DUF247_pln"/>
</dbReference>
<dbReference type="EMBL" id="RDQH01000335">
    <property type="protein sequence ID" value="RXH89272.1"/>
    <property type="molecule type" value="Genomic_DNA"/>
</dbReference>
<evidence type="ECO:0000256" key="1">
    <source>
        <dbReference type="SAM" id="Phobius"/>
    </source>
</evidence>
<dbReference type="Proteomes" id="UP000290289">
    <property type="component" value="Chromosome 9"/>
</dbReference>
<keyword evidence="1" id="KW-0812">Transmembrane</keyword>
<protein>
    <submittedName>
        <fullName evidence="2">Uncharacterized protein</fullName>
    </submittedName>
</protein>
<dbReference type="PANTHER" id="PTHR31170">
    <property type="entry name" value="BNAC04G53230D PROTEIN"/>
    <property type="match status" value="1"/>
</dbReference>
<dbReference type="PANTHER" id="PTHR31170:SF25">
    <property type="entry name" value="BNAA09G04570D PROTEIN"/>
    <property type="match status" value="1"/>
</dbReference>
<evidence type="ECO:0000313" key="2">
    <source>
        <dbReference type="EMBL" id="RXH89272.1"/>
    </source>
</evidence>
<comment type="caution">
    <text evidence="2">The sequence shown here is derived from an EMBL/GenBank/DDBJ whole genome shotgun (WGS) entry which is preliminary data.</text>
</comment>
<keyword evidence="1" id="KW-1133">Transmembrane helix</keyword>
<dbReference type="AlphaFoldDB" id="A0A498J5Z2"/>
<organism evidence="2 3">
    <name type="scientific">Malus domestica</name>
    <name type="common">Apple</name>
    <name type="synonym">Pyrus malus</name>
    <dbReference type="NCBI Taxonomy" id="3750"/>
    <lineage>
        <taxon>Eukaryota</taxon>
        <taxon>Viridiplantae</taxon>
        <taxon>Streptophyta</taxon>
        <taxon>Embryophyta</taxon>
        <taxon>Tracheophyta</taxon>
        <taxon>Spermatophyta</taxon>
        <taxon>Magnoliopsida</taxon>
        <taxon>eudicotyledons</taxon>
        <taxon>Gunneridae</taxon>
        <taxon>Pentapetalae</taxon>
        <taxon>rosids</taxon>
        <taxon>fabids</taxon>
        <taxon>Rosales</taxon>
        <taxon>Rosaceae</taxon>
        <taxon>Amygdaloideae</taxon>
        <taxon>Maleae</taxon>
        <taxon>Malus</taxon>
    </lineage>
</organism>
<keyword evidence="1" id="KW-0472">Membrane</keyword>
<gene>
    <name evidence="2" type="ORF">DVH24_031629</name>
</gene>
<name>A0A498J5Z2_MALDO</name>
<dbReference type="Pfam" id="PF03140">
    <property type="entry name" value="DUF247"/>
    <property type="match status" value="2"/>
</dbReference>
<proteinExistence type="predicted"/>
<feature type="transmembrane region" description="Helical" evidence="1">
    <location>
        <begin position="333"/>
        <end position="354"/>
    </location>
</feature>
<accession>A0A498J5Z2</accession>
<evidence type="ECO:0000313" key="3">
    <source>
        <dbReference type="Proteomes" id="UP000290289"/>
    </source>
</evidence>
<reference evidence="2 3" key="1">
    <citation type="submission" date="2018-10" db="EMBL/GenBank/DDBJ databases">
        <title>A high-quality apple genome assembly.</title>
        <authorList>
            <person name="Hu J."/>
        </authorList>
    </citation>
    <scope>NUCLEOTIDE SEQUENCE [LARGE SCALE GENOMIC DNA]</scope>
    <source>
        <strain evidence="3">cv. HFTH1</strain>
        <tissue evidence="2">Young leaf</tissue>
    </source>
</reference>